<keyword evidence="3" id="KW-1185">Reference proteome</keyword>
<dbReference type="EMBL" id="ANLA01000024">
    <property type="protein sequence ID" value="EMQ93916.1"/>
    <property type="molecule type" value="Genomic_DNA"/>
</dbReference>
<proteinExistence type="predicted"/>
<feature type="transmembrane region" description="Helical" evidence="1">
    <location>
        <begin position="6"/>
        <end position="34"/>
    </location>
</feature>
<keyword evidence="1" id="KW-0472">Membrane</keyword>
<evidence type="ECO:0000313" key="3">
    <source>
        <dbReference type="Proteomes" id="UP000012024"/>
    </source>
</evidence>
<dbReference type="AlphaFoldDB" id="M7MFR1"/>
<comment type="caution">
    <text evidence="2">The sequence shown here is derived from an EMBL/GenBank/DDBJ whole genome shotgun (WGS) entry which is preliminary data.</text>
</comment>
<name>M7MFR1_9FLAO</name>
<organism evidence="2 3">
    <name type="scientific">Xanthomarina gelatinilytica</name>
    <dbReference type="NCBI Taxonomy" id="1137281"/>
    <lineage>
        <taxon>Bacteria</taxon>
        <taxon>Pseudomonadati</taxon>
        <taxon>Bacteroidota</taxon>
        <taxon>Flavobacteriia</taxon>
        <taxon>Flavobacteriales</taxon>
        <taxon>Flavobacteriaceae</taxon>
        <taxon>Xanthomarina</taxon>
    </lineage>
</organism>
<evidence type="ECO:0000313" key="2">
    <source>
        <dbReference type="EMBL" id="EMQ93916.1"/>
    </source>
</evidence>
<dbReference type="Proteomes" id="UP000012024">
    <property type="component" value="Unassembled WGS sequence"/>
</dbReference>
<keyword evidence="1" id="KW-0812">Transmembrane</keyword>
<protein>
    <submittedName>
        <fullName evidence="2">Uncharacterized protein</fullName>
    </submittedName>
</protein>
<accession>M7MFR1</accession>
<evidence type="ECO:0000256" key="1">
    <source>
        <dbReference type="SAM" id="Phobius"/>
    </source>
</evidence>
<keyword evidence="1" id="KW-1133">Transmembrane helix</keyword>
<sequence>MFLGYSIFGILPITAYSLNAFFIALPICIVQVVAHREPFIKFCMDIS</sequence>
<reference evidence="2 3" key="1">
    <citation type="submission" date="2012-12" db="EMBL/GenBank/DDBJ databases">
        <title>Genome assembly of Formosa sp. AK20.</title>
        <authorList>
            <person name="Kumar R."/>
            <person name="Khatri I."/>
            <person name="Vaidya B."/>
            <person name="Subramanian S."/>
            <person name="Pinnaka A."/>
        </authorList>
    </citation>
    <scope>NUCLEOTIDE SEQUENCE [LARGE SCALE GENOMIC DNA]</scope>
    <source>
        <strain evidence="2 3">AK20</strain>
    </source>
</reference>
<gene>
    <name evidence="2" type="ORF">D778_01326</name>
</gene>